<feature type="domain" description="SMP-30/Gluconolactonase/LRE-like region" evidence="2">
    <location>
        <begin position="13"/>
        <end position="256"/>
    </location>
</feature>
<dbReference type="PANTHER" id="PTHR10907:SF47">
    <property type="entry name" value="REGUCALCIN"/>
    <property type="match status" value="1"/>
</dbReference>
<evidence type="ECO:0000313" key="3">
    <source>
        <dbReference type="EMBL" id="MFC3321703.1"/>
    </source>
</evidence>
<dbReference type="EC" id="3.1.1.99" evidence="3"/>
<gene>
    <name evidence="3" type="ORF">ACFOJ9_07925</name>
</gene>
<proteinExistence type="inferred from homology"/>
<comment type="similarity">
    <text evidence="1">Belongs to the SMP-30/CGR1 family.</text>
</comment>
<dbReference type="Proteomes" id="UP001595648">
    <property type="component" value="Unassembled WGS sequence"/>
</dbReference>
<keyword evidence="3" id="KW-0378">Hydrolase</keyword>
<evidence type="ECO:0000313" key="4">
    <source>
        <dbReference type="Proteomes" id="UP001595648"/>
    </source>
</evidence>
<dbReference type="PRINTS" id="PR01790">
    <property type="entry name" value="SMP30FAMILY"/>
</dbReference>
<organism evidence="3 4">
    <name type="scientific">Mesorhizobium cantuariense</name>
    <dbReference type="NCBI Taxonomy" id="1300275"/>
    <lineage>
        <taxon>Bacteria</taxon>
        <taxon>Pseudomonadati</taxon>
        <taxon>Pseudomonadota</taxon>
        <taxon>Alphaproteobacteria</taxon>
        <taxon>Hyphomicrobiales</taxon>
        <taxon>Phyllobacteriaceae</taxon>
        <taxon>Mesorhizobium</taxon>
    </lineage>
</organism>
<dbReference type="Gene3D" id="2.120.10.30">
    <property type="entry name" value="TolB, C-terminal domain"/>
    <property type="match status" value="1"/>
</dbReference>
<dbReference type="PANTHER" id="PTHR10907">
    <property type="entry name" value="REGUCALCIN"/>
    <property type="match status" value="1"/>
</dbReference>
<dbReference type="Pfam" id="PF08450">
    <property type="entry name" value="SGL"/>
    <property type="match status" value="1"/>
</dbReference>
<sequence>MKIEVVVDVKTTLGEGPLWDVEQERLYWIDSFDGRVFRATADGREIRSWDVPMKIGSMALRKDGSGAVVSLQRGFHLLDFATGDVTLIHDPEPDKPMNRLNDGKVDRRGRFFAGSMDTMEEGPSGGLYRLDPDFSVTRIDSGIICSNGPCWSPDDRTFYFADTWTGEIWAYDYDITTGAATNRRTFVRVDTSRGGAADGSTVDAEGYVWNALVYDGRLVRYAPDGSIDRVIDMPVKKITSVMFGGPKLDTLYVTSMAKPPLPRFPGDGVLRGSLFAITGLGIQGVAEPRFGG</sequence>
<protein>
    <submittedName>
        <fullName evidence="3">SMP-30/gluconolactonase/LRE family protein</fullName>
        <ecNumber evidence="3">3.1.1.99</ecNumber>
    </submittedName>
</protein>
<dbReference type="InterPro" id="IPR013658">
    <property type="entry name" value="SGL"/>
</dbReference>
<dbReference type="RefSeq" id="WP_378978284.1">
    <property type="nucleotide sequence ID" value="NZ_JBHRVD010000001.1"/>
</dbReference>
<dbReference type="SUPFAM" id="SSF63829">
    <property type="entry name" value="Calcium-dependent phosphotriesterase"/>
    <property type="match status" value="1"/>
</dbReference>
<reference evidence="4" key="1">
    <citation type="journal article" date="2019" name="Int. J. Syst. Evol. Microbiol.">
        <title>The Global Catalogue of Microorganisms (GCM) 10K type strain sequencing project: providing services to taxonomists for standard genome sequencing and annotation.</title>
        <authorList>
            <consortium name="The Broad Institute Genomics Platform"/>
            <consortium name="The Broad Institute Genome Sequencing Center for Infectious Disease"/>
            <person name="Wu L."/>
            <person name="Ma J."/>
        </authorList>
    </citation>
    <scope>NUCLEOTIDE SEQUENCE [LARGE SCALE GENOMIC DNA]</scope>
    <source>
        <strain evidence="4">ICMP 19515</strain>
    </source>
</reference>
<accession>A0ABV7MJH6</accession>
<name>A0ABV7MJH6_9HYPH</name>
<dbReference type="GO" id="GO:0016787">
    <property type="term" value="F:hydrolase activity"/>
    <property type="evidence" value="ECO:0007669"/>
    <property type="project" value="UniProtKB-KW"/>
</dbReference>
<comment type="caution">
    <text evidence="3">The sequence shown here is derived from an EMBL/GenBank/DDBJ whole genome shotgun (WGS) entry which is preliminary data.</text>
</comment>
<evidence type="ECO:0000256" key="1">
    <source>
        <dbReference type="ARBA" id="ARBA00008853"/>
    </source>
</evidence>
<dbReference type="InterPro" id="IPR005511">
    <property type="entry name" value="SMP-30"/>
</dbReference>
<dbReference type="InterPro" id="IPR011042">
    <property type="entry name" value="6-blade_b-propeller_TolB-like"/>
</dbReference>
<evidence type="ECO:0000259" key="2">
    <source>
        <dbReference type="Pfam" id="PF08450"/>
    </source>
</evidence>
<keyword evidence="4" id="KW-1185">Reference proteome</keyword>
<dbReference type="EMBL" id="JBHRVD010000001">
    <property type="protein sequence ID" value="MFC3321703.1"/>
    <property type="molecule type" value="Genomic_DNA"/>
</dbReference>